<evidence type="ECO:0000313" key="3">
    <source>
        <dbReference type="Proteomes" id="UP000054630"/>
    </source>
</evidence>
<dbReference type="InterPro" id="IPR012337">
    <property type="entry name" value="RNaseH-like_sf"/>
</dbReference>
<dbReference type="InterPro" id="IPR005312">
    <property type="entry name" value="DUF1759"/>
</dbReference>
<name>A0A0V0RP83_9BILA</name>
<dbReference type="PANTHER" id="PTHR47331">
    <property type="entry name" value="PHD-TYPE DOMAIN-CONTAINING PROTEIN"/>
    <property type="match status" value="1"/>
</dbReference>
<dbReference type="EMBL" id="JYDL01000110">
    <property type="protein sequence ID" value="KRX16304.1"/>
    <property type="molecule type" value="Genomic_DNA"/>
</dbReference>
<protein>
    <recommendedName>
        <fullName evidence="4">Peptidase A2 domain-containing protein</fullName>
    </recommendedName>
</protein>
<dbReference type="Gene3D" id="3.30.420.10">
    <property type="entry name" value="Ribonuclease H-like superfamily/Ribonuclease H"/>
    <property type="match status" value="1"/>
</dbReference>
<dbReference type="PANTHER" id="PTHR47331:SF1">
    <property type="entry name" value="GAG-LIKE PROTEIN"/>
    <property type="match status" value="1"/>
</dbReference>
<reference evidence="2 3" key="1">
    <citation type="submission" date="2015-01" db="EMBL/GenBank/DDBJ databases">
        <title>Evolution of Trichinella species and genotypes.</title>
        <authorList>
            <person name="Korhonen P.K."/>
            <person name="Edoardo P."/>
            <person name="Giuseppe L.R."/>
            <person name="Gasser R.B."/>
        </authorList>
    </citation>
    <scope>NUCLEOTIDE SEQUENCE [LARGE SCALE GENOMIC DNA]</scope>
    <source>
        <strain evidence="2">ISS37</strain>
    </source>
</reference>
<keyword evidence="3" id="KW-1185">Reference proteome</keyword>
<dbReference type="InterPro" id="IPR036397">
    <property type="entry name" value="RNaseH_sf"/>
</dbReference>
<dbReference type="SUPFAM" id="SSF53098">
    <property type="entry name" value="Ribonuclease H-like"/>
    <property type="match status" value="1"/>
</dbReference>
<comment type="caution">
    <text evidence="2">The sequence shown here is derived from an EMBL/GenBank/DDBJ whole genome shotgun (WGS) entry which is preliminary data.</text>
</comment>
<dbReference type="GO" id="GO:0003676">
    <property type="term" value="F:nucleic acid binding"/>
    <property type="evidence" value="ECO:0007669"/>
    <property type="project" value="InterPro"/>
</dbReference>
<accession>A0A0V0RP83</accession>
<dbReference type="STRING" id="6336.A0A0V0RP83"/>
<dbReference type="AlphaFoldDB" id="A0A0V0RP83"/>
<evidence type="ECO:0000256" key="1">
    <source>
        <dbReference type="SAM" id="MobiDB-lite"/>
    </source>
</evidence>
<dbReference type="Pfam" id="PF03564">
    <property type="entry name" value="DUF1759"/>
    <property type="match status" value="1"/>
</dbReference>
<organism evidence="2 3">
    <name type="scientific">Trichinella nelsoni</name>
    <dbReference type="NCBI Taxonomy" id="6336"/>
    <lineage>
        <taxon>Eukaryota</taxon>
        <taxon>Metazoa</taxon>
        <taxon>Ecdysozoa</taxon>
        <taxon>Nematoda</taxon>
        <taxon>Enoplea</taxon>
        <taxon>Dorylaimia</taxon>
        <taxon>Trichinellida</taxon>
        <taxon>Trichinellidae</taxon>
        <taxon>Trichinella</taxon>
    </lineage>
</organism>
<sequence>MMFRLAVQIDSQQSRREFWHQFESSVHQQRDLADAVELVYLRDCLTGDALGAIAGQSLRREATNHMDRNMDALTALGKDPRTEALTAAEYLIMWDEQAMEDESAQSNLSRFMQFLWNQAELMQHNHRPSSFVSGEGGTWPTPALVRKAGLCFHYLKSGYVAKECGRGGDEKSKNGNSGEPGTSRSSEMPSDPPLEKDQSRREVNPVNVNLASRNKSGRSRLQIVWAFAHGNGDQRIVVNCLFDTGAERSFVREDVAQELVVNADACPLETLVGGPHEEEEDLTVDVVIGVDYFFRMLGSTIVREGDDDPVAVETCLRWVICGPQTASQLPSPTVAADKSADTECDQLLRKFWELEAIRISSEEKRSLSGFEGEEFERNLSFDGVRYTVRLLWKRTCSTLPNNYSVAQKRLSLAGSSSKPLFRNHNWEVVQRTLADEHIEWRFITERAPWCGGYWERLVRSVKVALTKDLGRSRADPEELRTVLCEIEARINDRPLTIVNAEPKTTWLSPQHTSSLEESCPPCLTGTIMVAQSEDTAVV</sequence>
<dbReference type="OrthoDB" id="5920525at2759"/>
<feature type="region of interest" description="Disordered" evidence="1">
    <location>
        <begin position="165"/>
        <end position="211"/>
    </location>
</feature>
<evidence type="ECO:0008006" key="4">
    <source>
        <dbReference type="Google" id="ProtNLM"/>
    </source>
</evidence>
<dbReference type="Proteomes" id="UP000054630">
    <property type="component" value="Unassembled WGS sequence"/>
</dbReference>
<feature type="compositionally biased region" description="Basic and acidic residues" evidence="1">
    <location>
        <begin position="193"/>
        <end position="203"/>
    </location>
</feature>
<proteinExistence type="predicted"/>
<gene>
    <name evidence="2" type="ORF">T07_4480</name>
</gene>
<feature type="compositionally biased region" description="Polar residues" evidence="1">
    <location>
        <begin position="174"/>
        <end position="188"/>
    </location>
</feature>
<evidence type="ECO:0000313" key="2">
    <source>
        <dbReference type="EMBL" id="KRX16304.1"/>
    </source>
</evidence>